<dbReference type="GeneID" id="54365760"/>
<sequence>MAGDPLKLCSESDLRRFALCFINCDSPTQVDWETASKQFNPETQIASFKTVTSKALNRVIAGLTGSPEANGVSSAGGKKMIQGSKRKAGSQAAGSTVKRKTTTMSKNTSKAKGDVGERLSDDEALDATANDQSVKTEVHDE</sequence>
<dbReference type="Proteomes" id="UP000504637">
    <property type="component" value="Unplaced"/>
</dbReference>
<reference evidence="3" key="1">
    <citation type="submission" date="2020-01" db="EMBL/GenBank/DDBJ databases">
        <authorList>
            <consortium name="DOE Joint Genome Institute"/>
            <person name="Haridas S."/>
            <person name="Albert R."/>
            <person name="Binder M."/>
            <person name="Bloem J."/>
            <person name="Labutti K."/>
            <person name="Salamov A."/>
            <person name="Andreopoulos B."/>
            <person name="Baker S.E."/>
            <person name="Barry K."/>
            <person name="Bills G."/>
            <person name="Bluhm B.H."/>
            <person name="Cannon C."/>
            <person name="Castanera R."/>
            <person name="Culley D.E."/>
            <person name="Daum C."/>
            <person name="Ezra D."/>
            <person name="Gonzalez J.B."/>
            <person name="Henrissat B."/>
            <person name="Kuo A."/>
            <person name="Liang C."/>
            <person name="Lipzen A."/>
            <person name="Lutzoni F."/>
            <person name="Magnuson J."/>
            <person name="Mondo S."/>
            <person name="Nolan M."/>
            <person name="Ohm R."/>
            <person name="Pangilinan J."/>
            <person name="Park H.-J."/>
            <person name="Ramirez L."/>
            <person name="Alfaro M."/>
            <person name="Sun H."/>
            <person name="Tritt A."/>
            <person name="Yoshinaga Y."/>
            <person name="Zwiers L.-H."/>
            <person name="Turgeon B.G."/>
            <person name="Goodwin S.B."/>
            <person name="Spatafora J.W."/>
            <person name="Crous P.W."/>
            <person name="Grigoriev I.V."/>
        </authorList>
    </citation>
    <scope>NUCLEOTIDE SEQUENCE</scope>
    <source>
        <strain evidence="3">CBS 342.82</strain>
    </source>
</reference>
<evidence type="ECO:0000313" key="2">
    <source>
        <dbReference type="Proteomes" id="UP000504637"/>
    </source>
</evidence>
<feature type="region of interest" description="Disordered" evidence="1">
    <location>
        <begin position="64"/>
        <end position="141"/>
    </location>
</feature>
<proteinExistence type="predicted"/>
<evidence type="ECO:0000313" key="3">
    <source>
        <dbReference type="RefSeq" id="XP_033456404.1"/>
    </source>
</evidence>
<organism evidence="3">
    <name type="scientific">Dissoconium aciculare CBS 342.82</name>
    <dbReference type="NCBI Taxonomy" id="1314786"/>
    <lineage>
        <taxon>Eukaryota</taxon>
        <taxon>Fungi</taxon>
        <taxon>Dikarya</taxon>
        <taxon>Ascomycota</taxon>
        <taxon>Pezizomycotina</taxon>
        <taxon>Dothideomycetes</taxon>
        <taxon>Dothideomycetidae</taxon>
        <taxon>Mycosphaerellales</taxon>
        <taxon>Dissoconiaceae</taxon>
        <taxon>Dissoconium</taxon>
    </lineage>
</organism>
<reference evidence="3" key="2">
    <citation type="submission" date="2020-04" db="EMBL/GenBank/DDBJ databases">
        <authorList>
            <consortium name="NCBI Genome Project"/>
        </authorList>
    </citation>
    <scope>NUCLEOTIDE SEQUENCE</scope>
    <source>
        <strain evidence="3">CBS 342.82</strain>
    </source>
</reference>
<reference evidence="3" key="3">
    <citation type="submission" date="2025-08" db="UniProtKB">
        <authorList>
            <consortium name="RefSeq"/>
        </authorList>
    </citation>
    <scope>IDENTIFICATION</scope>
    <source>
        <strain evidence="3">CBS 342.82</strain>
    </source>
</reference>
<accession>A0A6J3LUN4</accession>
<dbReference type="AlphaFoldDB" id="A0A6J3LUN4"/>
<dbReference type="OrthoDB" id="3649997at2759"/>
<protein>
    <submittedName>
        <fullName evidence="3">Uncharacterized protein</fullName>
    </submittedName>
</protein>
<dbReference type="RefSeq" id="XP_033456404.1">
    <property type="nucleotide sequence ID" value="XM_033607961.1"/>
</dbReference>
<keyword evidence="2" id="KW-1185">Reference proteome</keyword>
<feature type="compositionally biased region" description="Basic and acidic residues" evidence="1">
    <location>
        <begin position="111"/>
        <end position="121"/>
    </location>
</feature>
<gene>
    <name evidence="3" type="ORF">K489DRAFT_412707</name>
</gene>
<evidence type="ECO:0000256" key="1">
    <source>
        <dbReference type="SAM" id="MobiDB-lite"/>
    </source>
</evidence>
<name>A0A6J3LUN4_9PEZI</name>